<name>A0AAD4NAS0_9BILA</name>
<comment type="caution">
    <text evidence="3">The sequence shown here is derived from an EMBL/GenBank/DDBJ whole genome shotgun (WGS) entry which is preliminary data.</text>
</comment>
<gene>
    <name evidence="3" type="ORF">DdX_06352</name>
</gene>
<keyword evidence="1" id="KW-1133">Transmembrane helix</keyword>
<evidence type="ECO:0000256" key="1">
    <source>
        <dbReference type="SAM" id="Phobius"/>
    </source>
</evidence>
<dbReference type="AlphaFoldDB" id="A0AAD4NAS0"/>
<keyword evidence="1" id="KW-0812">Transmembrane</keyword>
<organism evidence="3 4">
    <name type="scientific">Ditylenchus destructor</name>
    <dbReference type="NCBI Taxonomy" id="166010"/>
    <lineage>
        <taxon>Eukaryota</taxon>
        <taxon>Metazoa</taxon>
        <taxon>Ecdysozoa</taxon>
        <taxon>Nematoda</taxon>
        <taxon>Chromadorea</taxon>
        <taxon>Rhabditida</taxon>
        <taxon>Tylenchina</taxon>
        <taxon>Tylenchomorpha</taxon>
        <taxon>Sphaerularioidea</taxon>
        <taxon>Anguinidae</taxon>
        <taxon>Anguininae</taxon>
        <taxon>Ditylenchus</taxon>
    </lineage>
</organism>
<dbReference type="EMBL" id="JAKKPZ010000008">
    <property type="protein sequence ID" value="KAI1717943.1"/>
    <property type="molecule type" value="Genomic_DNA"/>
</dbReference>
<sequence length="261" mass="29315">MNAALFIFPIVLSVVQSIDFSTNVEITDLRVWHCDDSNVLSLATRILAEDTNVTRIRTRIIDAINSDPVLSEKNQVDWSVMCLGRSRPWMKPTWGLAVSIFLVTEPTQGWLLFGGGTAALKYMPNYYFVAVALWRADCIGQSFRDKELHSPKYILGAHSCEGKWALCPMVACRSIGGLDHYCKTRDYLKPCIPFMNSTKMFSLVTFVLVHTIRIEFLIIGITLILLFVSQSLKILSSFGLFSDTACQMSTPKEFAHLAPYG</sequence>
<dbReference type="Proteomes" id="UP001201812">
    <property type="component" value="Unassembled WGS sequence"/>
</dbReference>
<proteinExistence type="predicted"/>
<reference evidence="3" key="1">
    <citation type="submission" date="2022-01" db="EMBL/GenBank/DDBJ databases">
        <title>Genome Sequence Resource for Two Populations of Ditylenchus destructor, the Migratory Endoparasitic Phytonematode.</title>
        <authorList>
            <person name="Zhang H."/>
            <person name="Lin R."/>
            <person name="Xie B."/>
        </authorList>
    </citation>
    <scope>NUCLEOTIDE SEQUENCE</scope>
    <source>
        <strain evidence="3">BazhouSP</strain>
    </source>
</reference>
<evidence type="ECO:0000313" key="3">
    <source>
        <dbReference type="EMBL" id="KAI1717943.1"/>
    </source>
</evidence>
<keyword evidence="2" id="KW-0732">Signal</keyword>
<evidence type="ECO:0000256" key="2">
    <source>
        <dbReference type="SAM" id="SignalP"/>
    </source>
</evidence>
<keyword evidence="4" id="KW-1185">Reference proteome</keyword>
<keyword evidence="1" id="KW-0472">Membrane</keyword>
<feature type="chain" id="PRO_5041928886" evidence="2">
    <location>
        <begin position="18"/>
        <end position="261"/>
    </location>
</feature>
<accession>A0AAD4NAS0</accession>
<feature type="signal peptide" evidence="2">
    <location>
        <begin position="1"/>
        <end position="17"/>
    </location>
</feature>
<feature type="transmembrane region" description="Helical" evidence="1">
    <location>
        <begin position="200"/>
        <end position="228"/>
    </location>
</feature>
<evidence type="ECO:0000313" key="4">
    <source>
        <dbReference type="Proteomes" id="UP001201812"/>
    </source>
</evidence>
<protein>
    <submittedName>
        <fullName evidence="3">Uncharacterized protein</fullName>
    </submittedName>
</protein>